<evidence type="ECO:0000313" key="3">
    <source>
        <dbReference type="EMBL" id="CAE6500923.1"/>
    </source>
</evidence>
<dbReference type="Proteomes" id="UP000655759">
    <property type="component" value="Unassembled WGS sequence"/>
</dbReference>
<comment type="caution">
    <text evidence="3">The sequence shown here is derived from an EMBL/GenBank/DDBJ whole genome shotgun (WGS) entry which is preliminary data.</text>
</comment>
<dbReference type="EMBL" id="CAJNAQ010000005">
    <property type="protein sequence ID" value="CAE6500923.1"/>
    <property type="molecule type" value="Genomic_DNA"/>
</dbReference>
<sequence>MNTKYIALLLILPLFTVAIATNNYQEVDAAKSEGTDAPSRVGTKSYGSKTDHIVCGDKLCSEISGGKQAVEKPAVKTPVKTEKPSTKTPQPVEAEETEQALRLSRASVPATIPLHKGWYDGEPVYYIITDSSEQSHADTITKNQGWKVELAPPLANTPKAALSKTYIFTNGIKGDGIHGFQGEVFTSTPAQPETYSALTSHIHVTWNGDAKMLDSEEAILQAEEDGRVTLTELPVVINMPQVMWPSGQLPVKEDKTLTDETPYGGQQVLDIDTKKMTVTFVAHRGWGPDGRTIYYIVTDATPEMPAAMMGVASSPTSAALIANSAAVDLFQFGNGIKGAGPMGFQPGIAASAPGDTNYSPMWRISVIAWKDPSSASILETIGDINAKRKAGTIDVNLAGPMVGGDHIVNCPFIDPFQ</sequence>
<gene>
    <name evidence="3" type="ORF">NUZ5A_51088</name>
</gene>
<protein>
    <recommendedName>
        <fullName evidence="2">DUF7482 domain-containing protein</fullName>
    </recommendedName>
</protein>
<dbReference type="Pfam" id="PF24298">
    <property type="entry name" value="DUF7482"/>
    <property type="match status" value="1"/>
</dbReference>
<dbReference type="RefSeq" id="WP_205100406.1">
    <property type="nucleotide sequence ID" value="NZ_CAJNAQ010000005.1"/>
</dbReference>
<evidence type="ECO:0000259" key="2">
    <source>
        <dbReference type="Pfam" id="PF24298"/>
    </source>
</evidence>
<reference evidence="3" key="1">
    <citation type="submission" date="2021-02" db="EMBL/GenBank/DDBJ databases">
        <authorList>
            <person name="Han P."/>
        </authorList>
    </citation>
    <scope>NUCLEOTIDE SEQUENCE</scope>
    <source>
        <strain evidence="3">Candidatus Nitrosotenuis uzonensis 5A</strain>
    </source>
</reference>
<proteinExistence type="predicted"/>
<organism evidence="3 4">
    <name type="scientific">Candidatus Nitrosotenuis uzonensis</name>
    <dbReference type="NCBI Taxonomy" id="1407055"/>
    <lineage>
        <taxon>Archaea</taxon>
        <taxon>Nitrososphaerota</taxon>
        <taxon>Candidatus Nitrosotenuis</taxon>
    </lineage>
</organism>
<feature type="domain" description="DUF7482" evidence="2">
    <location>
        <begin position="120"/>
        <end position="391"/>
    </location>
</feature>
<name>A0A812F3X1_9ARCH</name>
<feature type="compositionally biased region" description="Basic and acidic residues" evidence="1">
    <location>
        <begin position="70"/>
        <end position="85"/>
    </location>
</feature>
<dbReference type="AlphaFoldDB" id="A0A812F3X1"/>
<dbReference type="InterPro" id="IPR055905">
    <property type="entry name" value="DUF7482"/>
</dbReference>
<feature type="region of interest" description="Disordered" evidence="1">
    <location>
        <begin position="70"/>
        <end position="94"/>
    </location>
</feature>
<accession>A0A812F3X1</accession>
<evidence type="ECO:0000256" key="1">
    <source>
        <dbReference type="SAM" id="MobiDB-lite"/>
    </source>
</evidence>
<evidence type="ECO:0000313" key="4">
    <source>
        <dbReference type="Proteomes" id="UP000655759"/>
    </source>
</evidence>